<dbReference type="PROSITE" id="PS51457">
    <property type="entry name" value="BEN"/>
    <property type="match status" value="1"/>
</dbReference>
<feature type="coiled-coil region" evidence="1">
    <location>
        <begin position="39"/>
        <end position="101"/>
    </location>
</feature>
<evidence type="ECO:0000259" key="3">
    <source>
        <dbReference type="PROSITE" id="PS51457"/>
    </source>
</evidence>
<name>A0A6P7GMT5_DIAVI</name>
<protein>
    <submittedName>
        <fullName evidence="4">Uncharacterized protein LOC114340722</fullName>
    </submittedName>
</protein>
<feature type="region of interest" description="Disordered" evidence="2">
    <location>
        <begin position="1"/>
        <end position="28"/>
    </location>
</feature>
<dbReference type="InterPro" id="IPR018379">
    <property type="entry name" value="BEN_domain"/>
</dbReference>
<dbReference type="AlphaFoldDB" id="A0A6P7GMT5"/>
<feature type="compositionally biased region" description="Basic and acidic residues" evidence="2">
    <location>
        <begin position="12"/>
        <end position="28"/>
    </location>
</feature>
<dbReference type="RefSeq" id="XP_028147292.1">
    <property type="nucleotide sequence ID" value="XM_028291491.1"/>
</dbReference>
<evidence type="ECO:0000313" key="4">
    <source>
        <dbReference type="RefSeq" id="XP_028147292.1"/>
    </source>
</evidence>
<dbReference type="InParanoid" id="A0A6P7GMT5"/>
<sequence length="285" mass="33012">MKAESLSLPVKSPDKGSKKRKELDKEAAREANFKRICVDENTEETKEQLKVRVEGLEATVNSLDGLYKDSLEKINALKKENEALRQKNNDLSEENVKLRKLNIVWQEENIQKCSKRINTIIYCLFQVNIIEKGYEVEDKEVEDKEVEGKEVEDKEVEGKEVEVQEVQDDVEQGFRLSEDQFKACNVVPLGKTGDSKCVKNVTDLLWSRQELSRRSVTGMQCPNNKEVTARPECTPAKKQYLSELLERRIKMEAGGDDKEMEQRKKKLNEYLRSKIKTVRRDLKIN</sequence>
<organism evidence="4">
    <name type="scientific">Diabrotica virgifera virgifera</name>
    <name type="common">western corn rootworm</name>
    <dbReference type="NCBI Taxonomy" id="50390"/>
    <lineage>
        <taxon>Eukaryota</taxon>
        <taxon>Metazoa</taxon>
        <taxon>Ecdysozoa</taxon>
        <taxon>Arthropoda</taxon>
        <taxon>Hexapoda</taxon>
        <taxon>Insecta</taxon>
        <taxon>Pterygota</taxon>
        <taxon>Neoptera</taxon>
        <taxon>Endopterygota</taxon>
        <taxon>Coleoptera</taxon>
        <taxon>Polyphaga</taxon>
        <taxon>Cucujiformia</taxon>
        <taxon>Chrysomeloidea</taxon>
        <taxon>Chrysomelidae</taxon>
        <taxon>Galerucinae</taxon>
        <taxon>Diabroticina</taxon>
        <taxon>Diabroticites</taxon>
        <taxon>Diabrotica</taxon>
    </lineage>
</organism>
<dbReference type="OrthoDB" id="6808399at2759"/>
<evidence type="ECO:0000256" key="2">
    <source>
        <dbReference type="SAM" id="MobiDB-lite"/>
    </source>
</evidence>
<accession>A0A6P7GMT5</accession>
<proteinExistence type="predicted"/>
<keyword evidence="1" id="KW-0175">Coiled coil</keyword>
<gene>
    <name evidence="4" type="primary">LOC114340722</name>
</gene>
<evidence type="ECO:0000256" key="1">
    <source>
        <dbReference type="SAM" id="Coils"/>
    </source>
</evidence>
<dbReference type="GO" id="GO:0003677">
    <property type="term" value="F:DNA binding"/>
    <property type="evidence" value="ECO:0007669"/>
    <property type="project" value="InterPro"/>
</dbReference>
<reference evidence="4" key="1">
    <citation type="submission" date="2025-08" db="UniProtKB">
        <authorList>
            <consortium name="RefSeq"/>
        </authorList>
    </citation>
    <scope>IDENTIFICATION</scope>
    <source>
        <tissue evidence="4">Whole insect</tissue>
    </source>
</reference>
<feature type="domain" description="BEN" evidence="3">
    <location>
        <begin position="171"/>
        <end position="282"/>
    </location>
</feature>